<evidence type="ECO:0000256" key="2">
    <source>
        <dbReference type="SAM" id="MobiDB-lite"/>
    </source>
</evidence>
<reference evidence="3 4" key="1">
    <citation type="submission" date="2014-06" db="EMBL/GenBank/DDBJ databases">
        <authorList>
            <person name="Swart Estienne"/>
        </authorList>
    </citation>
    <scope>NUCLEOTIDE SEQUENCE [LARGE SCALE GENOMIC DNA]</scope>
    <source>
        <strain evidence="3 4">130c</strain>
    </source>
</reference>
<proteinExistence type="predicted"/>
<keyword evidence="1" id="KW-0175">Coiled coil</keyword>
<accession>A0A078B3E5</accession>
<feature type="compositionally biased region" description="Low complexity" evidence="2">
    <location>
        <begin position="182"/>
        <end position="191"/>
    </location>
</feature>
<dbReference type="EMBL" id="CCKQ01017089">
    <property type="protein sequence ID" value="CDW88964.1"/>
    <property type="molecule type" value="Genomic_DNA"/>
</dbReference>
<gene>
    <name evidence="3" type="primary">Contig9682.g10351</name>
    <name evidence="3" type="ORF">STYLEM_18091</name>
</gene>
<keyword evidence="4" id="KW-1185">Reference proteome</keyword>
<dbReference type="AlphaFoldDB" id="A0A078B3E5"/>
<evidence type="ECO:0000313" key="3">
    <source>
        <dbReference type="EMBL" id="CDW88964.1"/>
    </source>
</evidence>
<feature type="coiled-coil region" evidence="1">
    <location>
        <begin position="339"/>
        <end position="412"/>
    </location>
</feature>
<protein>
    <submittedName>
        <fullName evidence="3">Uncharacterized protein</fullName>
    </submittedName>
</protein>
<name>A0A078B3E5_STYLE</name>
<organism evidence="3 4">
    <name type="scientific">Stylonychia lemnae</name>
    <name type="common">Ciliate</name>
    <dbReference type="NCBI Taxonomy" id="5949"/>
    <lineage>
        <taxon>Eukaryota</taxon>
        <taxon>Sar</taxon>
        <taxon>Alveolata</taxon>
        <taxon>Ciliophora</taxon>
        <taxon>Intramacronucleata</taxon>
        <taxon>Spirotrichea</taxon>
        <taxon>Stichotrichia</taxon>
        <taxon>Sporadotrichida</taxon>
        <taxon>Oxytrichidae</taxon>
        <taxon>Stylonychinae</taxon>
        <taxon>Stylonychia</taxon>
    </lineage>
</organism>
<evidence type="ECO:0000313" key="4">
    <source>
        <dbReference type="Proteomes" id="UP000039865"/>
    </source>
</evidence>
<evidence type="ECO:0000256" key="1">
    <source>
        <dbReference type="SAM" id="Coils"/>
    </source>
</evidence>
<dbReference type="InParanoid" id="A0A078B3E5"/>
<dbReference type="Proteomes" id="UP000039865">
    <property type="component" value="Unassembled WGS sequence"/>
</dbReference>
<sequence length="541" mass="63140">MNLMQNLKLQGIATNHAIIPPLPTGNLPTSNNKIEDYRCQLSLSISTFRKSQHGRLADNNGHSAGNNNDINHHLVNNGVVGPPSVTSNHKILHQNALVNHSHLSNYDTNKRNENLLKVKFDSLLNKKLDDDFLDIGIINNNNTTNRSSILGGRISKQVNRRFSDSVDLNLIKEARKSRLNSQGQRQKTQLKQLKRKWQSSIEPESPGDILNPTVPKVMYGNKKHSRIKSLCPGGEDSKRYMSHQGQQKQYKLQSKLLSYAKLPAAIANKVNIQDNFFAAVVNITVQKENQRIVELKQRERENYNSLEQFYVRTLQQIKKEHSEEVEEIYSILSDMSKDSMQLKEENDDMSLRYRRILEEHQRLLDKYDQINNLVNSKDENILVKIMEFEQKIRELESQIIVSEKEKERLAQDVEYYKIKSEKRFKKLITYERKYFNVDIDVLHQKVNFFQSKFELTKYKIAQFISKFGDQLPLTAYFESREYKLLEKAIDEGAMFDPTDVQNLMGDNLLQQQNKEIYDVSVERQDYEDQIKQHNILFENSF</sequence>
<feature type="region of interest" description="Disordered" evidence="2">
    <location>
        <begin position="177"/>
        <end position="214"/>
    </location>
</feature>